<reference evidence="9" key="3">
    <citation type="submission" date="2023-05" db="EMBL/GenBank/DDBJ databases">
        <authorList>
            <person name="Smith C.H."/>
        </authorList>
    </citation>
    <scope>NUCLEOTIDE SEQUENCE</scope>
    <source>
        <strain evidence="9">CHS0354</strain>
        <tissue evidence="9">Mantle</tissue>
    </source>
</reference>
<dbReference type="GO" id="GO:0042277">
    <property type="term" value="F:peptide binding"/>
    <property type="evidence" value="ECO:0007669"/>
    <property type="project" value="TreeGrafter"/>
</dbReference>
<comment type="subcellular location">
    <subcellularLocation>
        <location evidence="1">Cell membrane</location>
        <topology evidence="1">Multi-pass membrane protein</topology>
    </subcellularLocation>
</comment>
<comment type="caution">
    <text evidence="9">The sequence shown here is derived from an EMBL/GenBank/DDBJ whole genome shotgun (WGS) entry which is preliminary data.</text>
</comment>
<keyword evidence="5 7" id="KW-0472">Membrane</keyword>
<keyword evidence="3 7" id="KW-0812">Transmembrane</keyword>
<feature type="transmembrane region" description="Helical" evidence="7">
    <location>
        <begin position="57"/>
        <end position="78"/>
    </location>
</feature>
<dbReference type="GO" id="GO:0032870">
    <property type="term" value="P:cellular response to hormone stimulus"/>
    <property type="evidence" value="ECO:0007669"/>
    <property type="project" value="TreeGrafter"/>
</dbReference>
<evidence type="ECO:0000259" key="8">
    <source>
        <dbReference type="PROSITE" id="PS50262"/>
    </source>
</evidence>
<evidence type="ECO:0000313" key="9">
    <source>
        <dbReference type="EMBL" id="KAK3584522.1"/>
    </source>
</evidence>
<feature type="transmembrane region" description="Helical" evidence="7">
    <location>
        <begin position="249"/>
        <end position="270"/>
    </location>
</feature>
<gene>
    <name evidence="9" type="ORF">CHS0354_039256</name>
</gene>
<dbReference type="AlphaFoldDB" id="A0AAE0VPL7"/>
<dbReference type="Pfam" id="PF00001">
    <property type="entry name" value="7tm_1"/>
    <property type="match status" value="1"/>
</dbReference>
<dbReference type="PROSITE" id="PS50262">
    <property type="entry name" value="G_PROTEIN_RECEP_F1_2"/>
    <property type="match status" value="1"/>
</dbReference>
<keyword evidence="2" id="KW-1003">Cell membrane</keyword>
<accession>A0AAE0VPL7</accession>
<evidence type="ECO:0000256" key="3">
    <source>
        <dbReference type="ARBA" id="ARBA00022692"/>
    </source>
</evidence>
<protein>
    <recommendedName>
        <fullName evidence="8">G-protein coupled receptors family 1 profile domain-containing protein</fullName>
    </recommendedName>
</protein>
<keyword evidence="6" id="KW-0675">Receptor</keyword>
<keyword evidence="10" id="KW-1185">Reference proteome</keyword>
<evidence type="ECO:0000256" key="5">
    <source>
        <dbReference type="ARBA" id="ARBA00023136"/>
    </source>
</evidence>
<proteinExistence type="predicted"/>
<dbReference type="PANTHER" id="PTHR24241">
    <property type="entry name" value="NEUROPEPTIDE RECEPTOR-RELATED G-PROTEIN COUPLED RECEPTOR"/>
    <property type="match status" value="1"/>
</dbReference>
<dbReference type="Proteomes" id="UP001195483">
    <property type="component" value="Unassembled WGS sequence"/>
</dbReference>
<reference evidence="9" key="2">
    <citation type="journal article" date="2021" name="Genome Biol. Evol.">
        <title>Developing a high-quality reference genome for a parasitic bivalve with doubly uniparental inheritance (Bivalvia: Unionida).</title>
        <authorList>
            <person name="Smith C.H."/>
        </authorList>
    </citation>
    <scope>NUCLEOTIDE SEQUENCE</scope>
    <source>
        <strain evidence="9">CHS0354</strain>
        <tissue evidence="9">Mantle</tissue>
    </source>
</reference>
<evidence type="ECO:0000256" key="7">
    <source>
        <dbReference type="SAM" id="Phobius"/>
    </source>
</evidence>
<evidence type="ECO:0000256" key="4">
    <source>
        <dbReference type="ARBA" id="ARBA00022989"/>
    </source>
</evidence>
<dbReference type="PANTHER" id="PTHR24241:SF76">
    <property type="entry name" value="NEUROPEPTIDE SIFAMIDE RECEPTOR"/>
    <property type="match status" value="1"/>
</dbReference>
<evidence type="ECO:0000256" key="6">
    <source>
        <dbReference type="ARBA" id="ARBA00023170"/>
    </source>
</evidence>
<sequence length="337" mass="38165">MCLIAVLTAGVLSWPCLVLYTIIDVDVPTPGSRIIQGYDCTTVRNDSFKVYVEVFNFMQVLMFFFTVIPLIVLYVSVFNKLKQFHAYRSGQLCLSPKPSVFQNGDNSKDMDTPFYCHNNADVSVSKKLKKPNDDQNLTKSFLIHNASEWKDMTNEISFMREEQNKFSQSESANNDESLRSIELERNNSVTEKEKQCPSIEPIQTVEDEEPGGTCVTFSRGEVTNIRLGSGYYFKKKNSTDLNKLRNTTLMLVIAITFITSFVPYLCLMVWRSLSTGNVANQMTDVQLVVFSIGIRSYFLNSTVNPIIYGVFNSQFRGIFASVFCTWVGAKSSCKTET</sequence>
<dbReference type="GO" id="GO:0005886">
    <property type="term" value="C:plasma membrane"/>
    <property type="evidence" value="ECO:0007669"/>
    <property type="project" value="UniProtKB-SubCell"/>
</dbReference>
<reference evidence="9" key="1">
    <citation type="journal article" date="2021" name="Genome Biol. Evol.">
        <title>A High-Quality Reference Genome for a Parasitic Bivalve with Doubly Uniparental Inheritance (Bivalvia: Unionida).</title>
        <authorList>
            <person name="Smith C.H."/>
        </authorList>
    </citation>
    <scope>NUCLEOTIDE SEQUENCE</scope>
    <source>
        <strain evidence="9">CHS0354</strain>
    </source>
</reference>
<dbReference type="SUPFAM" id="SSF81321">
    <property type="entry name" value="Family A G protein-coupled receptor-like"/>
    <property type="match status" value="1"/>
</dbReference>
<keyword evidence="4 7" id="KW-1133">Transmembrane helix</keyword>
<dbReference type="InterPro" id="IPR000276">
    <property type="entry name" value="GPCR_Rhodpsn"/>
</dbReference>
<dbReference type="InterPro" id="IPR017452">
    <property type="entry name" value="GPCR_Rhodpsn_7TM"/>
</dbReference>
<evidence type="ECO:0000256" key="1">
    <source>
        <dbReference type="ARBA" id="ARBA00004651"/>
    </source>
</evidence>
<evidence type="ECO:0000313" key="10">
    <source>
        <dbReference type="Proteomes" id="UP001195483"/>
    </source>
</evidence>
<feature type="domain" description="G-protein coupled receptors family 1 profile" evidence="8">
    <location>
        <begin position="1"/>
        <end position="308"/>
    </location>
</feature>
<dbReference type="PRINTS" id="PR00237">
    <property type="entry name" value="GPCRRHODOPSN"/>
</dbReference>
<dbReference type="GO" id="GO:0004930">
    <property type="term" value="F:G protein-coupled receptor activity"/>
    <property type="evidence" value="ECO:0007669"/>
    <property type="project" value="InterPro"/>
</dbReference>
<name>A0AAE0VPL7_9BIVA</name>
<dbReference type="Gene3D" id="1.20.1070.10">
    <property type="entry name" value="Rhodopsin 7-helix transmembrane proteins"/>
    <property type="match status" value="1"/>
</dbReference>
<dbReference type="EMBL" id="JAEAOA010002299">
    <property type="protein sequence ID" value="KAK3584522.1"/>
    <property type="molecule type" value="Genomic_DNA"/>
</dbReference>
<organism evidence="9 10">
    <name type="scientific">Potamilus streckersoni</name>
    <dbReference type="NCBI Taxonomy" id="2493646"/>
    <lineage>
        <taxon>Eukaryota</taxon>
        <taxon>Metazoa</taxon>
        <taxon>Spiralia</taxon>
        <taxon>Lophotrochozoa</taxon>
        <taxon>Mollusca</taxon>
        <taxon>Bivalvia</taxon>
        <taxon>Autobranchia</taxon>
        <taxon>Heteroconchia</taxon>
        <taxon>Palaeoheterodonta</taxon>
        <taxon>Unionida</taxon>
        <taxon>Unionoidea</taxon>
        <taxon>Unionidae</taxon>
        <taxon>Ambleminae</taxon>
        <taxon>Lampsilini</taxon>
        <taxon>Potamilus</taxon>
    </lineage>
</organism>
<evidence type="ECO:0000256" key="2">
    <source>
        <dbReference type="ARBA" id="ARBA00022475"/>
    </source>
</evidence>